<dbReference type="GeneID" id="64976854"/>
<dbReference type="OrthoDB" id="310895at2759"/>
<dbReference type="GO" id="GO:0004029">
    <property type="term" value="F:aldehyde dehydrogenase (NAD+) activity"/>
    <property type="evidence" value="ECO:0007669"/>
    <property type="project" value="UniProtKB-EC"/>
</dbReference>
<feature type="domain" description="Aldehyde dehydrogenase" evidence="8">
    <location>
        <begin position="27"/>
        <end position="501"/>
    </location>
</feature>
<dbReference type="PROSITE" id="PS00687">
    <property type="entry name" value="ALDEHYDE_DEHYDR_GLU"/>
    <property type="match status" value="1"/>
</dbReference>
<accession>A0A7R7XU50</accession>
<dbReference type="Proteomes" id="UP000654913">
    <property type="component" value="Chromosome 5"/>
</dbReference>
<evidence type="ECO:0000256" key="7">
    <source>
        <dbReference type="RuleBase" id="RU003345"/>
    </source>
</evidence>
<evidence type="ECO:0000256" key="1">
    <source>
        <dbReference type="ARBA" id="ARBA00004685"/>
    </source>
</evidence>
<reference evidence="9" key="1">
    <citation type="submission" date="2021-01" db="EMBL/GenBank/DDBJ databases">
        <authorList>
            <consortium name="Aspergillus puulaauensis MK2 genome sequencing consortium"/>
            <person name="Kazuki M."/>
            <person name="Futagami T."/>
        </authorList>
    </citation>
    <scope>NUCLEOTIDE SEQUENCE</scope>
    <source>
        <strain evidence="9">MK2</strain>
    </source>
</reference>
<dbReference type="Pfam" id="PF00171">
    <property type="entry name" value="Aldedh"/>
    <property type="match status" value="1"/>
</dbReference>
<organism evidence="9 10">
    <name type="scientific">Aspergillus puulaauensis</name>
    <dbReference type="NCBI Taxonomy" id="1220207"/>
    <lineage>
        <taxon>Eukaryota</taxon>
        <taxon>Fungi</taxon>
        <taxon>Dikarya</taxon>
        <taxon>Ascomycota</taxon>
        <taxon>Pezizomycotina</taxon>
        <taxon>Eurotiomycetes</taxon>
        <taxon>Eurotiomycetidae</taxon>
        <taxon>Eurotiales</taxon>
        <taxon>Aspergillaceae</taxon>
        <taxon>Aspergillus</taxon>
    </lineage>
</organism>
<dbReference type="FunFam" id="3.40.605.10:FF:000007">
    <property type="entry name" value="NAD/NADP-dependent betaine aldehyde dehydrogenase"/>
    <property type="match status" value="1"/>
</dbReference>
<gene>
    <name evidence="9" type="ORF">APUU_51560A</name>
</gene>
<dbReference type="InterPro" id="IPR016162">
    <property type="entry name" value="Ald_DH_N"/>
</dbReference>
<feature type="active site" evidence="6">
    <location>
        <position position="281"/>
    </location>
</feature>
<evidence type="ECO:0000256" key="4">
    <source>
        <dbReference type="ARBA" id="ARBA00024226"/>
    </source>
</evidence>
<dbReference type="InterPro" id="IPR029510">
    <property type="entry name" value="Ald_DH_CS_GLU"/>
</dbReference>
<dbReference type="RefSeq" id="XP_041559043.1">
    <property type="nucleotide sequence ID" value="XM_041706681.1"/>
</dbReference>
<keyword evidence="3 7" id="KW-0560">Oxidoreductase</keyword>
<evidence type="ECO:0000313" key="9">
    <source>
        <dbReference type="EMBL" id="BCS26849.1"/>
    </source>
</evidence>
<evidence type="ECO:0000313" key="10">
    <source>
        <dbReference type="Proteomes" id="UP000654913"/>
    </source>
</evidence>
<evidence type="ECO:0000256" key="6">
    <source>
        <dbReference type="PROSITE-ProRule" id="PRU10007"/>
    </source>
</evidence>
<dbReference type="Gene3D" id="3.40.605.10">
    <property type="entry name" value="Aldehyde Dehydrogenase, Chain A, domain 1"/>
    <property type="match status" value="1"/>
</dbReference>
<evidence type="ECO:0000259" key="8">
    <source>
        <dbReference type="Pfam" id="PF00171"/>
    </source>
</evidence>
<comment type="similarity">
    <text evidence="2 7">Belongs to the aldehyde dehydrogenase family.</text>
</comment>
<name>A0A7R7XU50_9EURO</name>
<reference evidence="9" key="2">
    <citation type="submission" date="2021-02" db="EMBL/GenBank/DDBJ databases">
        <title>Aspergillus puulaauensis MK2 genome sequence.</title>
        <authorList>
            <person name="Futagami T."/>
            <person name="Mori K."/>
            <person name="Kadooka C."/>
            <person name="Tanaka T."/>
        </authorList>
    </citation>
    <scope>NUCLEOTIDE SEQUENCE</scope>
    <source>
        <strain evidence="9">MK2</strain>
    </source>
</reference>
<proteinExistence type="inferred from homology"/>
<dbReference type="KEGG" id="apuu:APUU_51560A"/>
<dbReference type="EC" id="1.2.1.3" evidence="4"/>
<comment type="pathway">
    <text evidence="1">Mycotoxin biosynthesis.</text>
</comment>
<evidence type="ECO:0000256" key="2">
    <source>
        <dbReference type="ARBA" id="ARBA00009986"/>
    </source>
</evidence>
<dbReference type="AlphaFoldDB" id="A0A7R7XU50"/>
<dbReference type="PANTHER" id="PTHR11699">
    <property type="entry name" value="ALDEHYDE DEHYDROGENASE-RELATED"/>
    <property type="match status" value="1"/>
</dbReference>
<evidence type="ECO:0000256" key="5">
    <source>
        <dbReference type="ARBA" id="ARBA00049194"/>
    </source>
</evidence>
<dbReference type="SUPFAM" id="SSF53720">
    <property type="entry name" value="ALDH-like"/>
    <property type="match status" value="1"/>
</dbReference>
<protein>
    <recommendedName>
        <fullName evidence="4">aldehyde dehydrogenase (NAD(+))</fullName>
        <ecNumber evidence="4">1.2.1.3</ecNumber>
    </recommendedName>
</protein>
<dbReference type="InterPro" id="IPR016163">
    <property type="entry name" value="Ald_DH_C"/>
</dbReference>
<sequence>MAPNALDGPLNDKPFHIETRLFINGKFVESSDKQVFTLRAPSTHKPVAEVYEASIEDTNRAVAAAKAAQPAWAKLSPTKRGEPMKKLAALIREHHAELAYLEAVSMGRPLRSYLDSMMAAERFEAYAGVAITARGASSLNTPGFVNMTLRQPFGVVAAIIPWNVPLVAFSGKVAPALAAGNTVVLKSSEKAPLTVGISTCWVAKAFIANQQEQSLKVAQLACEAGFPPGVLNVLSGHGPISGATLASHMDVRAISFTGSTRTGRAIQTAAAQSNMKNVILELGGKSPAVIFDDADLDVAVPLTARSIQWNSGQVCMANSRIYVQDTIAARFIPLFKQSFGAVQQGSPLDPATEHGPVADDLQFRTVSQYIAAGNESGKLSLGGTAKDGFIEPTVFEETQEDAKIMKEEVFGPVVNINIFHTEEEALAKANDTMYGLYAAVFTKDVNRAMRFAKGLEAGTVGVNCTSPVTAHDLSFGGWKASGIGREGLLDSINAFLETKSVLFKIE</sequence>
<dbReference type="InterPro" id="IPR015590">
    <property type="entry name" value="Aldehyde_DH_dom"/>
</dbReference>
<dbReference type="EMBL" id="AP024447">
    <property type="protein sequence ID" value="BCS26849.1"/>
    <property type="molecule type" value="Genomic_DNA"/>
</dbReference>
<comment type="catalytic activity">
    <reaction evidence="5">
        <text>an aldehyde + NAD(+) + H2O = a carboxylate + NADH + 2 H(+)</text>
        <dbReference type="Rhea" id="RHEA:16185"/>
        <dbReference type="ChEBI" id="CHEBI:15377"/>
        <dbReference type="ChEBI" id="CHEBI:15378"/>
        <dbReference type="ChEBI" id="CHEBI:17478"/>
        <dbReference type="ChEBI" id="CHEBI:29067"/>
        <dbReference type="ChEBI" id="CHEBI:57540"/>
        <dbReference type="ChEBI" id="CHEBI:57945"/>
        <dbReference type="EC" id="1.2.1.3"/>
    </reaction>
</comment>
<keyword evidence="10" id="KW-1185">Reference proteome</keyword>
<dbReference type="InterPro" id="IPR016161">
    <property type="entry name" value="Ald_DH/histidinol_DH"/>
</dbReference>
<evidence type="ECO:0000256" key="3">
    <source>
        <dbReference type="ARBA" id="ARBA00023002"/>
    </source>
</evidence>
<dbReference type="Gene3D" id="3.40.309.10">
    <property type="entry name" value="Aldehyde Dehydrogenase, Chain A, domain 2"/>
    <property type="match status" value="1"/>
</dbReference>
<dbReference type="FunFam" id="3.40.309.10:FF:000012">
    <property type="entry name" value="Betaine aldehyde dehydrogenase"/>
    <property type="match status" value="1"/>
</dbReference>